<sequence length="125" mass="13720">MNFVTLRKEHSSALATLFSTASRHCFLKAVGIGAVQVVACDAHFTAFECTGVDGSGGIQLETSYVKKHGFLDLRDSYCSKYLTMESFHVTNNPNNNPFLFHLQTSLQEAPSTSSLVSIRLLMLLS</sequence>
<proteinExistence type="predicted"/>
<dbReference type="AlphaFoldDB" id="A0A6A5P3D4"/>
<protein>
    <submittedName>
        <fullName evidence="1">Uncharacterized protein</fullName>
    </submittedName>
</protein>
<keyword evidence="2" id="KW-1185">Reference proteome</keyword>
<dbReference type="Proteomes" id="UP000447434">
    <property type="component" value="Chromosome 18"/>
</dbReference>
<organism evidence="1 2">
    <name type="scientific">Lupinus albus</name>
    <name type="common">White lupine</name>
    <name type="synonym">Lupinus termis</name>
    <dbReference type="NCBI Taxonomy" id="3870"/>
    <lineage>
        <taxon>Eukaryota</taxon>
        <taxon>Viridiplantae</taxon>
        <taxon>Streptophyta</taxon>
        <taxon>Embryophyta</taxon>
        <taxon>Tracheophyta</taxon>
        <taxon>Spermatophyta</taxon>
        <taxon>Magnoliopsida</taxon>
        <taxon>eudicotyledons</taxon>
        <taxon>Gunneridae</taxon>
        <taxon>Pentapetalae</taxon>
        <taxon>rosids</taxon>
        <taxon>fabids</taxon>
        <taxon>Fabales</taxon>
        <taxon>Fabaceae</taxon>
        <taxon>Papilionoideae</taxon>
        <taxon>50 kb inversion clade</taxon>
        <taxon>genistoids sensu lato</taxon>
        <taxon>core genistoids</taxon>
        <taxon>Genisteae</taxon>
        <taxon>Lupinus</taxon>
    </lineage>
</organism>
<evidence type="ECO:0000313" key="2">
    <source>
        <dbReference type="Proteomes" id="UP000447434"/>
    </source>
</evidence>
<comment type="caution">
    <text evidence="1">The sequence shown here is derived from an EMBL/GenBank/DDBJ whole genome shotgun (WGS) entry which is preliminary data.</text>
</comment>
<name>A0A6A5P3D4_LUPAL</name>
<reference evidence="2" key="1">
    <citation type="journal article" date="2020" name="Nat. Commun.">
        <title>Genome sequence of the cluster root forming white lupin.</title>
        <authorList>
            <person name="Hufnagel B."/>
            <person name="Marques A."/>
            <person name="Soriano A."/>
            <person name="Marques L."/>
            <person name="Divol F."/>
            <person name="Doumas P."/>
            <person name="Sallet E."/>
            <person name="Mancinotti D."/>
            <person name="Carrere S."/>
            <person name="Marande W."/>
            <person name="Arribat S."/>
            <person name="Keller J."/>
            <person name="Huneau C."/>
            <person name="Blein T."/>
            <person name="Aime D."/>
            <person name="Laguerre M."/>
            <person name="Taylor J."/>
            <person name="Schubert V."/>
            <person name="Nelson M."/>
            <person name="Geu-Flores F."/>
            <person name="Crespi M."/>
            <person name="Gallardo-Guerrero K."/>
            <person name="Delaux P.-M."/>
            <person name="Salse J."/>
            <person name="Berges H."/>
            <person name="Guyot R."/>
            <person name="Gouzy J."/>
            <person name="Peret B."/>
        </authorList>
    </citation>
    <scope>NUCLEOTIDE SEQUENCE [LARGE SCALE GENOMIC DNA]</scope>
    <source>
        <strain evidence="2">cv. Amiga</strain>
    </source>
</reference>
<gene>
    <name evidence="1" type="ORF">Lalb_Chr18g0048831</name>
</gene>
<dbReference type="EMBL" id="WOCE01000018">
    <property type="protein sequence ID" value="KAE9593986.1"/>
    <property type="molecule type" value="Genomic_DNA"/>
</dbReference>
<evidence type="ECO:0000313" key="1">
    <source>
        <dbReference type="EMBL" id="KAE9593986.1"/>
    </source>
</evidence>
<accession>A0A6A5P3D4</accession>